<gene>
    <name evidence="12" type="ORF">C0Q70_03209</name>
</gene>
<keyword evidence="8" id="KW-0808">Transferase</keyword>
<keyword evidence="6" id="KW-0963">Cytoplasm</keyword>
<dbReference type="OrthoDB" id="978at2759"/>
<dbReference type="STRING" id="400727.A0A2T7PS32"/>
<dbReference type="AlphaFoldDB" id="A0A2T7PS32"/>
<dbReference type="GO" id="GO:0005634">
    <property type="term" value="C:nucleus"/>
    <property type="evidence" value="ECO:0007669"/>
    <property type="project" value="UniProtKB-SubCell"/>
</dbReference>
<comment type="similarity">
    <text evidence="3">Belongs to the carnosine N-methyltransferase family.</text>
</comment>
<keyword evidence="7" id="KW-0489">Methyltransferase</keyword>
<accession>A0A2T7PS32</accession>
<dbReference type="EC" id="2.1.1.22" evidence="4"/>
<evidence type="ECO:0000256" key="11">
    <source>
        <dbReference type="ARBA" id="ARBA00054322"/>
    </source>
</evidence>
<dbReference type="Pfam" id="PF07942">
    <property type="entry name" value="CARME"/>
    <property type="match status" value="1"/>
</dbReference>
<dbReference type="FunFam" id="3.40.50.150:FF:000094">
    <property type="entry name" value="Carnosine N-methyltransferase 1"/>
    <property type="match status" value="1"/>
</dbReference>
<proteinExistence type="inferred from homology"/>
<dbReference type="PANTHER" id="PTHR12303">
    <property type="entry name" value="CARNOSINE N-METHYLTRANSFERASE"/>
    <property type="match status" value="1"/>
</dbReference>
<dbReference type="PANTHER" id="PTHR12303:SF6">
    <property type="entry name" value="CARNOSINE N-METHYLTRANSFERASE"/>
    <property type="match status" value="1"/>
</dbReference>
<keyword evidence="13" id="KW-1185">Reference proteome</keyword>
<dbReference type="EMBL" id="PZQS01000002">
    <property type="protein sequence ID" value="PVD36231.1"/>
    <property type="molecule type" value="Genomic_DNA"/>
</dbReference>
<evidence type="ECO:0000256" key="6">
    <source>
        <dbReference type="ARBA" id="ARBA00022490"/>
    </source>
</evidence>
<evidence type="ECO:0000313" key="13">
    <source>
        <dbReference type="Proteomes" id="UP000245119"/>
    </source>
</evidence>
<dbReference type="InterPro" id="IPR012901">
    <property type="entry name" value="CARME"/>
</dbReference>
<evidence type="ECO:0000256" key="4">
    <source>
        <dbReference type="ARBA" id="ARBA00012003"/>
    </source>
</evidence>
<evidence type="ECO:0000313" key="12">
    <source>
        <dbReference type="EMBL" id="PVD36231.1"/>
    </source>
</evidence>
<dbReference type="GO" id="GO:0032259">
    <property type="term" value="P:methylation"/>
    <property type="evidence" value="ECO:0007669"/>
    <property type="project" value="UniProtKB-KW"/>
</dbReference>
<protein>
    <recommendedName>
        <fullName evidence="5">Carnosine N-methyltransferase</fullName>
        <ecNumber evidence="4">2.1.1.22</ecNumber>
    </recommendedName>
</protein>
<evidence type="ECO:0000256" key="3">
    <source>
        <dbReference type="ARBA" id="ARBA00010086"/>
    </source>
</evidence>
<organism evidence="12 13">
    <name type="scientific">Pomacea canaliculata</name>
    <name type="common">Golden apple snail</name>
    <dbReference type="NCBI Taxonomy" id="400727"/>
    <lineage>
        <taxon>Eukaryota</taxon>
        <taxon>Metazoa</taxon>
        <taxon>Spiralia</taxon>
        <taxon>Lophotrochozoa</taxon>
        <taxon>Mollusca</taxon>
        <taxon>Gastropoda</taxon>
        <taxon>Caenogastropoda</taxon>
        <taxon>Architaenioglossa</taxon>
        <taxon>Ampullarioidea</taxon>
        <taxon>Ampullariidae</taxon>
        <taxon>Pomacea</taxon>
    </lineage>
</organism>
<comment type="subcellular location">
    <subcellularLocation>
        <location evidence="2">Cytoplasm</location>
        <location evidence="2">Cytosol</location>
    </subcellularLocation>
    <subcellularLocation>
        <location evidence="1">Nucleus</location>
    </subcellularLocation>
</comment>
<reference evidence="12 13" key="1">
    <citation type="submission" date="2018-04" db="EMBL/GenBank/DDBJ databases">
        <title>The genome of golden apple snail Pomacea canaliculata provides insight into stress tolerance and invasive adaptation.</title>
        <authorList>
            <person name="Liu C."/>
            <person name="Liu B."/>
            <person name="Ren Y."/>
            <person name="Zhang Y."/>
            <person name="Wang H."/>
            <person name="Li S."/>
            <person name="Jiang F."/>
            <person name="Yin L."/>
            <person name="Zhang G."/>
            <person name="Qian W."/>
            <person name="Fan W."/>
        </authorList>
    </citation>
    <scope>NUCLEOTIDE SEQUENCE [LARGE SCALE GENOMIC DNA]</scope>
    <source>
        <strain evidence="12">SZHN2017</strain>
        <tissue evidence="12">Muscle</tissue>
    </source>
</reference>
<dbReference type="Gene3D" id="3.40.50.150">
    <property type="entry name" value="Vaccinia Virus protein VP39"/>
    <property type="match status" value="1"/>
</dbReference>
<comment type="caution">
    <text evidence="12">The sequence shown here is derived from an EMBL/GenBank/DDBJ whole genome shotgun (WGS) entry which is preliminary data.</text>
</comment>
<comment type="function">
    <text evidence="11">N-methyltransferase that catalyzes the formation of anserine (beta-alanyl-N(Pi)-methyl-L-histidine) from carnosine. Anserine, a methylated derivative of carnosine (beta-alanyl-L-histidine), is an abundant constituent of vertebrate skeletal muscles. Also methylates other L-histidine-containing di- and tripeptides such as Gly-Gly-His, Gly-His and homocarnosine (GABA-His).</text>
</comment>
<dbReference type="GO" id="GO:0005829">
    <property type="term" value="C:cytosol"/>
    <property type="evidence" value="ECO:0007669"/>
    <property type="project" value="UniProtKB-SubCell"/>
</dbReference>
<dbReference type="GO" id="GO:0035498">
    <property type="term" value="P:carnosine metabolic process"/>
    <property type="evidence" value="ECO:0007669"/>
    <property type="project" value="TreeGrafter"/>
</dbReference>
<evidence type="ECO:0000256" key="5">
    <source>
        <dbReference type="ARBA" id="ARBA00015448"/>
    </source>
</evidence>
<keyword evidence="10" id="KW-0539">Nucleus</keyword>
<keyword evidence="9" id="KW-0949">S-adenosyl-L-methionine</keyword>
<evidence type="ECO:0000256" key="2">
    <source>
        <dbReference type="ARBA" id="ARBA00004514"/>
    </source>
</evidence>
<evidence type="ECO:0000256" key="8">
    <source>
        <dbReference type="ARBA" id="ARBA00022679"/>
    </source>
</evidence>
<dbReference type="GO" id="GO:0030735">
    <property type="term" value="F:carnosine N-methyltransferase activity"/>
    <property type="evidence" value="ECO:0007669"/>
    <property type="project" value="UniProtKB-EC"/>
</dbReference>
<dbReference type="Proteomes" id="UP000245119">
    <property type="component" value="Linkage Group LG2"/>
</dbReference>
<evidence type="ECO:0000256" key="1">
    <source>
        <dbReference type="ARBA" id="ARBA00004123"/>
    </source>
</evidence>
<name>A0A2T7PS32_POMCA</name>
<sequence length="317" mass="36029">MHFDHELKSIHVHVSTSVGSTTVISLRQATSMAGEESVKQCTDEGDDDPHIKPTAFDMDKVKTTLKQFVRDWSQAGRAERAACYDPVVTAVEKRFPSETHDRRSVSVLVPGAGLGRLAHEFARRGYNCQGNEWSLFMLIASNFVLNRCKEVEDFRLYPWVHQWSNNMRSSDQTMHVTFPDINPSDLAEDVSFSMAAGDFLEVYRTSGVWDCVATVFFLDTAHNIVAYVETIWKILKPGGYWVNLGPLLYHYSEVPGESSIELSYEDLRNVIGKVGFDIEEEKENVKATYTQNPLSMLQYEYRCVFFVVRKPLEASLS</sequence>
<evidence type="ECO:0000256" key="7">
    <source>
        <dbReference type="ARBA" id="ARBA00022603"/>
    </source>
</evidence>
<dbReference type="SMART" id="SM01296">
    <property type="entry name" value="N2227"/>
    <property type="match status" value="1"/>
</dbReference>
<evidence type="ECO:0000256" key="9">
    <source>
        <dbReference type="ARBA" id="ARBA00022691"/>
    </source>
</evidence>
<evidence type="ECO:0000256" key="10">
    <source>
        <dbReference type="ARBA" id="ARBA00023242"/>
    </source>
</evidence>
<dbReference type="SUPFAM" id="SSF53335">
    <property type="entry name" value="S-adenosyl-L-methionine-dependent methyltransferases"/>
    <property type="match status" value="1"/>
</dbReference>
<dbReference type="InterPro" id="IPR029063">
    <property type="entry name" value="SAM-dependent_MTases_sf"/>
</dbReference>